<comment type="function">
    <text evidence="8">Part of the Tol-Pal system, which plays a role in outer membrane invagination during cell division and is important for maintaining outer membrane integrity.</text>
</comment>
<dbReference type="EMBL" id="CAADFR010000034">
    <property type="protein sequence ID" value="VFK39172.1"/>
    <property type="molecule type" value="Genomic_DNA"/>
</dbReference>
<dbReference type="Gene3D" id="3.30.1330.60">
    <property type="entry name" value="OmpA-like domain"/>
    <property type="match status" value="1"/>
</dbReference>
<dbReference type="PANTHER" id="PTHR30329:SF21">
    <property type="entry name" value="LIPOPROTEIN YIAD-RELATED"/>
    <property type="match status" value="1"/>
</dbReference>
<dbReference type="InterPro" id="IPR006664">
    <property type="entry name" value="OMP_bac"/>
</dbReference>
<gene>
    <name evidence="8" type="primary">pal</name>
    <name evidence="14" type="ORF">BECKSD772D_GA0070982_102632</name>
    <name evidence="13" type="ORF">BECKSD772E_GA0070983_100449</name>
    <name evidence="12" type="ORF">BECKSD772F_GA0070984_103418</name>
</gene>
<evidence type="ECO:0000313" key="13">
    <source>
        <dbReference type="EMBL" id="VFK39797.1"/>
    </source>
</evidence>
<feature type="domain" description="OmpA-like" evidence="11">
    <location>
        <begin position="58"/>
        <end position="174"/>
    </location>
</feature>
<keyword evidence="7 8" id="KW-0131">Cell cycle</keyword>
<evidence type="ECO:0000313" key="14">
    <source>
        <dbReference type="EMBL" id="VFK78824.1"/>
    </source>
</evidence>
<feature type="signal peptide" evidence="10">
    <location>
        <begin position="1"/>
        <end position="20"/>
    </location>
</feature>
<keyword evidence="5 8" id="KW-0998">Cell outer membrane</keyword>
<evidence type="ECO:0000256" key="5">
    <source>
        <dbReference type="ARBA" id="ARBA00023237"/>
    </source>
</evidence>
<dbReference type="EMBL" id="CAADFU010000004">
    <property type="protein sequence ID" value="VFK39797.1"/>
    <property type="molecule type" value="Genomic_DNA"/>
</dbReference>
<dbReference type="PROSITE" id="PS51123">
    <property type="entry name" value="OMPA_2"/>
    <property type="match status" value="1"/>
</dbReference>
<feature type="region of interest" description="Disordered" evidence="9">
    <location>
        <begin position="26"/>
        <end position="62"/>
    </location>
</feature>
<dbReference type="InterPro" id="IPR039001">
    <property type="entry name" value="Pal"/>
</dbReference>
<evidence type="ECO:0000256" key="2">
    <source>
        <dbReference type="ARBA" id="ARBA00022729"/>
    </source>
</evidence>
<dbReference type="PRINTS" id="PR01021">
    <property type="entry name" value="OMPADOMAIN"/>
</dbReference>
<dbReference type="PROSITE" id="PS51257">
    <property type="entry name" value="PROKAR_LIPOPROTEIN"/>
    <property type="match status" value="1"/>
</dbReference>
<accession>A0A450YCA3</accession>
<comment type="similarity">
    <text evidence="8">Belongs to the Pal lipoprotein family.</text>
</comment>
<evidence type="ECO:0000256" key="4">
    <source>
        <dbReference type="ARBA" id="ARBA00023139"/>
    </source>
</evidence>
<dbReference type="NCBIfam" id="TIGR02802">
    <property type="entry name" value="Pal_lipo"/>
    <property type="match status" value="1"/>
</dbReference>
<feature type="chain" id="PRO_5033826087" description="Peptidoglycan-associated lipoprotein" evidence="10">
    <location>
        <begin position="21"/>
        <end position="174"/>
    </location>
</feature>
<proteinExistence type="inferred from homology"/>
<keyword evidence="2 8" id="KW-0732">Signal</keyword>
<sequence length="174" mass="19184">MNKYFIRLMTIVFSSLVLVACGTTSQKSDEVGGGASVEDRSGVSGKADNESASMSPLDDPSSPLSQRVIYFDFDSNDIKPEFRGILEAHARYLADSGNESVELAGHCDERGTREYNLALGERRAKAISRAMSVLGVSDNQLYAVSYGEEQPAESGNSEFAWQKNRRVEIIYRNR</sequence>
<dbReference type="InterPro" id="IPR050330">
    <property type="entry name" value="Bact_OuterMem_StrucFunc"/>
</dbReference>
<name>A0A450YCA3_9GAMM</name>
<protein>
    <recommendedName>
        <fullName evidence="8">Peptidoglycan-associated lipoprotein</fullName>
        <shortName evidence="8">PAL</shortName>
    </recommendedName>
</protein>
<keyword evidence="4 8" id="KW-0564">Palmitate</keyword>
<dbReference type="EMBL" id="CAADHB010000026">
    <property type="protein sequence ID" value="VFK78824.1"/>
    <property type="molecule type" value="Genomic_DNA"/>
</dbReference>
<dbReference type="PANTHER" id="PTHR30329">
    <property type="entry name" value="STATOR ELEMENT OF FLAGELLAR MOTOR COMPLEX"/>
    <property type="match status" value="1"/>
</dbReference>
<dbReference type="HAMAP" id="MF_02204">
    <property type="entry name" value="Pal"/>
    <property type="match status" value="1"/>
</dbReference>
<comment type="subunit">
    <text evidence="8">The Tol-Pal system is composed of five core proteins: the inner membrane proteins TolA, TolQ and TolR, the periplasmic protein TolB and the outer membrane protein Pal. They form a network linking the inner and outer membranes and the peptidoglycan layer.</text>
</comment>
<dbReference type="InterPro" id="IPR006665">
    <property type="entry name" value="OmpA-like"/>
</dbReference>
<dbReference type="InterPro" id="IPR014169">
    <property type="entry name" value="Pal_lipo_C"/>
</dbReference>
<evidence type="ECO:0000256" key="7">
    <source>
        <dbReference type="ARBA" id="ARBA00023306"/>
    </source>
</evidence>
<feature type="compositionally biased region" description="Low complexity" evidence="9">
    <location>
        <begin position="51"/>
        <end position="62"/>
    </location>
</feature>
<dbReference type="Pfam" id="PF00691">
    <property type="entry name" value="OmpA"/>
    <property type="match status" value="1"/>
</dbReference>
<evidence type="ECO:0000256" key="8">
    <source>
        <dbReference type="HAMAP-Rule" id="MF_02204"/>
    </source>
</evidence>
<comment type="subcellular location">
    <subcellularLocation>
        <location evidence="8">Cell outer membrane</location>
        <topology evidence="8">Lipid-anchor</topology>
    </subcellularLocation>
</comment>
<evidence type="ECO:0000256" key="3">
    <source>
        <dbReference type="ARBA" id="ARBA00023136"/>
    </source>
</evidence>
<keyword evidence="1 8" id="KW-0132">Cell division</keyword>
<evidence type="ECO:0000256" key="1">
    <source>
        <dbReference type="ARBA" id="ARBA00022618"/>
    </source>
</evidence>
<evidence type="ECO:0000313" key="12">
    <source>
        <dbReference type="EMBL" id="VFK39172.1"/>
    </source>
</evidence>
<keyword evidence="6 8" id="KW-0449">Lipoprotein</keyword>
<evidence type="ECO:0000256" key="9">
    <source>
        <dbReference type="SAM" id="MobiDB-lite"/>
    </source>
</evidence>
<evidence type="ECO:0000259" key="11">
    <source>
        <dbReference type="PROSITE" id="PS51123"/>
    </source>
</evidence>
<dbReference type="AlphaFoldDB" id="A0A450YCA3"/>
<dbReference type="GO" id="GO:0009279">
    <property type="term" value="C:cell outer membrane"/>
    <property type="evidence" value="ECO:0007669"/>
    <property type="project" value="UniProtKB-SubCell"/>
</dbReference>
<organism evidence="12">
    <name type="scientific">Candidatus Kentrum sp. SD</name>
    <dbReference type="NCBI Taxonomy" id="2126332"/>
    <lineage>
        <taxon>Bacteria</taxon>
        <taxon>Pseudomonadati</taxon>
        <taxon>Pseudomonadota</taxon>
        <taxon>Gammaproteobacteria</taxon>
        <taxon>Candidatus Kentrum</taxon>
    </lineage>
</organism>
<dbReference type="CDD" id="cd07185">
    <property type="entry name" value="OmpA_C-like"/>
    <property type="match status" value="1"/>
</dbReference>
<reference evidence="12" key="1">
    <citation type="submission" date="2019-02" db="EMBL/GenBank/DDBJ databases">
        <authorList>
            <person name="Gruber-Vodicka R. H."/>
            <person name="Seah K. B. B."/>
        </authorList>
    </citation>
    <scope>NUCLEOTIDE SEQUENCE</scope>
    <source>
        <strain evidence="14">BECK_S127</strain>
        <strain evidence="13">BECK_S1320</strain>
        <strain evidence="12">BECK_S1321</strain>
    </source>
</reference>
<dbReference type="GO" id="GO:0051301">
    <property type="term" value="P:cell division"/>
    <property type="evidence" value="ECO:0007669"/>
    <property type="project" value="UniProtKB-UniRule"/>
</dbReference>
<keyword evidence="3 8" id="KW-0472">Membrane</keyword>
<dbReference type="InterPro" id="IPR036737">
    <property type="entry name" value="OmpA-like_sf"/>
</dbReference>
<evidence type="ECO:0000256" key="6">
    <source>
        <dbReference type="ARBA" id="ARBA00023288"/>
    </source>
</evidence>
<evidence type="ECO:0000256" key="10">
    <source>
        <dbReference type="SAM" id="SignalP"/>
    </source>
</evidence>
<dbReference type="SUPFAM" id="SSF103088">
    <property type="entry name" value="OmpA-like"/>
    <property type="match status" value="1"/>
</dbReference>